<name>A0A183D1J0_9BILA</name>
<evidence type="ECO:0000256" key="1">
    <source>
        <dbReference type="ARBA" id="ARBA00004479"/>
    </source>
</evidence>
<evidence type="ECO:0000256" key="3">
    <source>
        <dbReference type="ARBA" id="ARBA00022729"/>
    </source>
</evidence>
<dbReference type="GO" id="GO:0007155">
    <property type="term" value="P:cell adhesion"/>
    <property type="evidence" value="ECO:0007669"/>
    <property type="project" value="UniProtKB-KW"/>
</dbReference>
<accession>A0A183D1J0</accession>
<dbReference type="WBParaSite" id="GPUH_0000258601-mRNA-1">
    <property type="protein sequence ID" value="GPUH_0000258601-mRNA-1"/>
    <property type="gene ID" value="GPUH_0000258601"/>
</dbReference>
<keyword evidence="4" id="KW-0677">Repeat</keyword>
<keyword evidence="7" id="KW-1133">Transmembrane helix</keyword>
<evidence type="ECO:0000256" key="5">
    <source>
        <dbReference type="ARBA" id="ARBA00022837"/>
    </source>
</evidence>
<protein>
    <submittedName>
        <fullName evidence="13">CLSTN_C domain-containing protein</fullName>
    </submittedName>
</protein>
<comment type="subcellular location">
    <subcellularLocation>
        <location evidence="1">Membrane</location>
        <topology evidence="1">Single-pass type I membrane protein</topology>
    </subcellularLocation>
</comment>
<keyword evidence="3" id="KW-0732">Signal</keyword>
<proteinExistence type="predicted"/>
<evidence type="ECO:0000313" key="13">
    <source>
        <dbReference type="WBParaSite" id="GPUH_0000258601-mRNA-1"/>
    </source>
</evidence>
<evidence type="ECO:0000313" key="11">
    <source>
        <dbReference type="EMBL" id="VDK35066.1"/>
    </source>
</evidence>
<dbReference type="EMBL" id="UYRT01003974">
    <property type="protein sequence ID" value="VDK35066.1"/>
    <property type="molecule type" value="Genomic_DNA"/>
</dbReference>
<keyword evidence="8" id="KW-0472">Membrane</keyword>
<evidence type="ECO:0000313" key="12">
    <source>
        <dbReference type="Proteomes" id="UP000271098"/>
    </source>
</evidence>
<keyword evidence="2" id="KW-0812">Transmembrane</keyword>
<sequence length="150" mass="16560">MCFWDAIFAADSSLFTLKANTAEDLSLLLQQVTYVNNKNPPTPGHRTFTINTTVQCTERKTVICEGVCKKLLFHFVIKSTDPVISISGLSIINSDQHLVKTGAPMLPEIKITVTQNINGGLCFHSALLYAHFAKKLNSDFSVEDVFGYSC</sequence>
<dbReference type="GO" id="GO:0051965">
    <property type="term" value="P:positive regulation of synapse assembly"/>
    <property type="evidence" value="ECO:0007669"/>
    <property type="project" value="TreeGrafter"/>
</dbReference>
<dbReference type="GO" id="GO:0045211">
    <property type="term" value="C:postsynaptic membrane"/>
    <property type="evidence" value="ECO:0007669"/>
    <property type="project" value="TreeGrafter"/>
</dbReference>
<evidence type="ECO:0000256" key="7">
    <source>
        <dbReference type="ARBA" id="ARBA00022989"/>
    </source>
</evidence>
<reference evidence="11 12" key="2">
    <citation type="submission" date="2018-11" db="EMBL/GenBank/DDBJ databases">
        <authorList>
            <consortium name="Pathogen Informatics"/>
        </authorList>
    </citation>
    <scope>NUCLEOTIDE SEQUENCE [LARGE SCALE GENOMIC DNA]</scope>
</reference>
<dbReference type="Proteomes" id="UP000271098">
    <property type="component" value="Unassembled WGS sequence"/>
</dbReference>
<dbReference type="PANTHER" id="PTHR14139">
    <property type="entry name" value="CALSYNTENIN"/>
    <property type="match status" value="1"/>
</dbReference>
<dbReference type="GO" id="GO:0050806">
    <property type="term" value="P:positive regulation of synaptic transmission"/>
    <property type="evidence" value="ECO:0007669"/>
    <property type="project" value="TreeGrafter"/>
</dbReference>
<dbReference type="GO" id="GO:0009986">
    <property type="term" value="C:cell surface"/>
    <property type="evidence" value="ECO:0007669"/>
    <property type="project" value="TreeGrafter"/>
</dbReference>
<keyword evidence="5" id="KW-0106">Calcium</keyword>
<reference evidence="13" key="1">
    <citation type="submission" date="2016-06" db="UniProtKB">
        <authorList>
            <consortium name="WormBaseParasite"/>
        </authorList>
    </citation>
    <scope>IDENTIFICATION</scope>
</reference>
<keyword evidence="9" id="KW-0325">Glycoprotein</keyword>
<evidence type="ECO:0000256" key="9">
    <source>
        <dbReference type="ARBA" id="ARBA00023180"/>
    </source>
</evidence>
<keyword evidence="6" id="KW-0130">Cell adhesion</keyword>
<evidence type="ECO:0000256" key="8">
    <source>
        <dbReference type="ARBA" id="ARBA00023136"/>
    </source>
</evidence>
<dbReference type="PANTHER" id="PTHR14139:SF2">
    <property type="entry name" value="CALSYNTENIN-1"/>
    <property type="match status" value="1"/>
</dbReference>
<keyword evidence="12" id="KW-1185">Reference proteome</keyword>
<feature type="domain" description="Calsyntenin C-terminal" evidence="10">
    <location>
        <begin position="11"/>
        <end position="114"/>
    </location>
</feature>
<organism evidence="13">
    <name type="scientific">Gongylonema pulchrum</name>
    <dbReference type="NCBI Taxonomy" id="637853"/>
    <lineage>
        <taxon>Eukaryota</taxon>
        <taxon>Metazoa</taxon>
        <taxon>Ecdysozoa</taxon>
        <taxon>Nematoda</taxon>
        <taxon>Chromadorea</taxon>
        <taxon>Rhabditida</taxon>
        <taxon>Spirurina</taxon>
        <taxon>Spiruromorpha</taxon>
        <taxon>Spiruroidea</taxon>
        <taxon>Gongylonematidae</taxon>
        <taxon>Gongylonema</taxon>
    </lineage>
</organism>
<dbReference type="Pfam" id="PF19699">
    <property type="entry name" value="CLSTN_C"/>
    <property type="match status" value="1"/>
</dbReference>
<evidence type="ECO:0000256" key="4">
    <source>
        <dbReference type="ARBA" id="ARBA00022737"/>
    </source>
</evidence>
<evidence type="ECO:0000256" key="6">
    <source>
        <dbReference type="ARBA" id="ARBA00022889"/>
    </source>
</evidence>
<dbReference type="OrthoDB" id="10012272at2759"/>
<dbReference type="AlphaFoldDB" id="A0A183D1J0"/>
<gene>
    <name evidence="11" type="ORF">GPUH_LOCUS2581</name>
</gene>
<dbReference type="InterPro" id="IPR045588">
    <property type="entry name" value="CLSTN_C"/>
</dbReference>
<evidence type="ECO:0000256" key="2">
    <source>
        <dbReference type="ARBA" id="ARBA00022692"/>
    </source>
</evidence>
<evidence type="ECO:0000259" key="10">
    <source>
        <dbReference type="Pfam" id="PF19699"/>
    </source>
</evidence>